<proteinExistence type="predicted"/>
<dbReference type="AlphaFoldDB" id="A0A381VYT3"/>
<reference evidence="1" key="1">
    <citation type="submission" date="2018-05" db="EMBL/GenBank/DDBJ databases">
        <authorList>
            <person name="Lanie J.A."/>
            <person name="Ng W.-L."/>
            <person name="Kazmierczak K.M."/>
            <person name="Andrzejewski T.M."/>
            <person name="Davidsen T.M."/>
            <person name="Wayne K.J."/>
            <person name="Tettelin H."/>
            <person name="Glass J.I."/>
            <person name="Rusch D."/>
            <person name="Podicherti R."/>
            <person name="Tsui H.-C.T."/>
            <person name="Winkler M.E."/>
        </authorList>
    </citation>
    <scope>NUCLEOTIDE SEQUENCE</scope>
</reference>
<dbReference type="SUPFAM" id="SSF75011">
    <property type="entry name" value="3-carboxy-cis,cis-mucoante lactonizing enzyme"/>
    <property type="match status" value="1"/>
</dbReference>
<dbReference type="EMBL" id="UINC01010199">
    <property type="protein sequence ID" value="SVA45459.1"/>
    <property type="molecule type" value="Genomic_DNA"/>
</dbReference>
<accession>A0A381VYT3</accession>
<gene>
    <name evidence="1" type="ORF">METZ01_LOCUS98313</name>
</gene>
<protein>
    <recommendedName>
        <fullName evidence="2">SMP-30/Gluconolactonase/LRE-like region domain-containing protein</fullName>
    </recommendedName>
</protein>
<dbReference type="InterPro" id="IPR011042">
    <property type="entry name" value="6-blade_b-propeller_TolB-like"/>
</dbReference>
<evidence type="ECO:0000313" key="1">
    <source>
        <dbReference type="EMBL" id="SVA45459.1"/>
    </source>
</evidence>
<name>A0A381VYT3_9ZZZZ</name>
<dbReference type="Gene3D" id="2.120.10.30">
    <property type="entry name" value="TolB, C-terminal domain"/>
    <property type="match status" value="1"/>
</dbReference>
<sequence length="318" mass="35780">MNKENIKENTMKPFEDGDVFLGCTYLNDETDDHKGDGRILQYDKNLEPKGVLWTENTEHLVIGLTFDRQGTLWGFDMHNHIVVRVSPDGQQMPYHHFGDRAFSNATFDKDGNIYLGEALVGNTPYPGSYMKRLPGLDLLGYANIHKFNSDLDLVDVYDVAYSPEFHHFKGVTHSSMHPSERFITYTTEIGKKVMRYDIVNRQQMEDLVVLPGDLTDRVVAIAINYLSDGRLLHSRGDYIEILDEEGNVIQTIDLNEHGWGIAQITPSSDGKHFFTANIFSGIMLKVSLDDGKVVGSIDTGFAVPKRSFGGVAEFHLSS</sequence>
<evidence type="ECO:0008006" key="2">
    <source>
        <dbReference type="Google" id="ProtNLM"/>
    </source>
</evidence>
<organism evidence="1">
    <name type="scientific">marine metagenome</name>
    <dbReference type="NCBI Taxonomy" id="408172"/>
    <lineage>
        <taxon>unclassified sequences</taxon>
        <taxon>metagenomes</taxon>
        <taxon>ecological metagenomes</taxon>
    </lineage>
</organism>